<reference evidence="2 3" key="1">
    <citation type="journal article" date="2002" name="J. Bacteriol.">
        <title>Genome sequence of Yersinia pestis KIM.</title>
        <authorList>
            <person name="Deng W."/>
            <person name="Burland V."/>
            <person name="Plunkett G.III."/>
            <person name="Boutin A."/>
            <person name="Mayhew G.F."/>
            <person name="Liss P."/>
            <person name="Perna N.T."/>
            <person name="Rose D.J."/>
            <person name="Mau B."/>
            <person name="Zhou S."/>
            <person name="Schwartz D.C."/>
            <person name="Fetherston J.D."/>
            <person name="Lindler L.E."/>
            <person name="Brubaker R.R."/>
            <person name="Plana G.V."/>
            <person name="Straley S.C."/>
            <person name="McDonough K.A."/>
            <person name="Nilles M.L."/>
            <person name="Matson J.S."/>
            <person name="Blattner F.R."/>
            <person name="Perry R.D."/>
        </authorList>
    </citation>
    <scope>NUCLEOTIDE SEQUENCE [LARGE SCALE GENOMIC DNA]</scope>
    <source>
        <strain evidence="3">KIM10+ / Biovar Mediaevalis</strain>
    </source>
</reference>
<gene>
    <name evidence="2" type="ordered locus">y2771</name>
</gene>
<dbReference type="AlphaFoldDB" id="Q8CKV9"/>
<name>Q8CKV9_YERPE</name>
<dbReference type="KEGG" id="ypk:y2771"/>
<feature type="region of interest" description="Disordered" evidence="1">
    <location>
        <begin position="52"/>
        <end position="78"/>
    </location>
</feature>
<protein>
    <submittedName>
        <fullName evidence="2">Uncharacterized protein</fullName>
    </submittedName>
</protein>
<accession>Q8CKV9</accession>
<evidence type="ECO:0000256" key="1">
    <source>
        <dbReference type="SAM" id="MobiDB-lite"/>
    </source>
</evidence>
<sequence length="78" mass="8790">MVYHNGITGRRLPECRSNNPHILNVIDGVARQYKHDHDVWGKHVAHTSAAASQEGIIKLNNQHPQDTKKGGNKEEENQ</sequence>
<evidence type="ECO:0000313" key="3">
    <source>
        <dbReference type="Proteomes" id="UP000002490"/>
    </source>
</evidence>
<feature type="compositionally biased region" description="Basic and acidic residues" evidence="1">
    <location>
        <begin position="65"/>
        <end position="78"/>
    </location>
</feature>
<dbReference type="DNASU" id="1147718"/>
<proteinExistence type="predicted"/>
<dbReference type="Proteomes" id="UP000002490">
    <property type="component" value="Chromosome"/>
</dbReference>
<dbReference type="EMBL" id="AE009952">
    <property type="protein sequence ID" value="AAM86323.1"/>
    <property type="molecule type" value="Genomic_DNA"/>
</dbReference>
<organism evidence="2 3">
    <name type="scientific">Yersinia pestis</name>
    <dbReference type="NCBI Taxonomy" id="632"/>
    <lineage>
        <taxon>Bacteria</taxon>
        <taxon>Pseudomonadati</taxon>
        <taxon>Pseudomonadota</taxon>
        <taxon>Gammaproteobacteria</taxon>
        <taxon>Enterobacterales</taxon>
        <taxon>Yersiniaceae</taxon>
        <taxon>Yersinia</taxon>
    </lineage>
</organism>
<evidence type="ECO:0000313" key="2">
    <source>
        <dbReference type="EMBL" id="AAM86323.1"/>
    </source>
</evidence>
<dbReference type="HOGENOM" id="CLU_2811554_0_0_6"/>